<organism evidence="4 5">
    <name type="scientific">Terfezia boudieri ATCC MYA-4762</name>
    <dbReference type="NCBI Taxonomy" id="1051890"/>
    <lineage>
        <taxon>Eukaryota</taxon>
        <taxon>Fungi</taxon>
        <taxon>Dikarya</taxon>
        <taxon>Ascomycota</taxon>
        <taxon>Pezizomycotina</taxon>
        <taxon>Pezizomycetes</taxon>
        <taxon>Pezizales</taxon>
        <taxon>Pezizaceae</taxon>
        <taxon>Terfezia</taxon>
    </lineage>
</organism>
<sequence>MYYSALALAVAALTVGGQAFLIPPNVNKASISDDEFALLSLAGSDPNNRVLKAACKGCLADGKDGALIYDLVISNLDHPKFLLNGADLTPLDLRPGHLDFLEINMPPPFLSVPLVPDSSTLGELALTDLKPSEVKVMYNSYTEMSTLGDGETVKLILEATSVDGRPIPRLNTGRIEVQIVREGSGKMVILDATVLPADDGSMMFAGPMEVFGSGEKEECGILCEILEKVTKWGKKTEEKVSKWGQKVGAKIRPCGKNTDGKVEVGKAEDDKENKEKENEDIITIMPIPIPDRVPSNPSTWRRPPHSRPYHRPHTGGEKEGHHHARPWSHHHSPHHMTHTHSAASAVYKVFIQVLVPIAIGVVAGMLVSLMGMVVGHFAVLAYQKAVGAVRKKKSAPVVEVGDEEAAKGLLSREEYRDEEGEEAPPVYDAQAAHDEKQ</sequence>
<reference evidence="4 5" key="1">
    <citation type="journal article" date="2018" name="Nat. Ecol. Evol.">
        <title>Pezizomycetes genomes reveal the molecular basis of ectomycorrhizal truffle lifestyle.</title>
        <authorList>
            <person name="Murat C."/>
            <person name="Payen T."/>
            <person name="Noel B."/>
            <person name="Kuo A."/>
            <person name="Morin E."/>
            <person name="Chen J."/>
            <person name="Kohler A."/>
            <person name="Krizsan K."/>
            <person name="Balestrini R."/>
            <person name="Da Silva C."/>
            <person name="Montanini B."/>
            <person name="Hainaut M."/>
            <person name="Levati E."/>
            <person name="Barry K.W."/>
            <person name="Belfiori B."/>
            <person name="Cichocki N."/>
            <person name="Clum A."/>
            <person name="Dockter R.B."/>
            <person name="Fauchery L."/>
            <person name="Guy J."/>
            <person name="Iotti M."/>
            <person name="Le Tacon F."/>
            <person name="Lindquist E.A."/>
            <person name="Lipzen A."/>
            <person name="Malagnac F."/>
            <person name="Mello A."/>
            <person name="Molinier V."/>
            <person name="Miyauchi S."/>
            <person name="Poulain J."/>
            <person name="Riccioni C."/>
            <person name="Rubini A."/>
            <person name="Sitrit Y."/>
            <person name="Splivallo R."/>
            <person name="Traeger S."/>
            <person name="Wang M."/>
            <person name="Zifcakova L."/>
            <person name="Wipf D."/>
            <person name="Zambonelli A."/>
            <person name="Paolocci F."/>
            <person name="Nowrousian M."/>
            <person name="Ottonello S."/>
            <person name="Baldrian P."/>
            <person name="Spatafora J.W."/>
            <person name="Henrissat B."/>
            <person name="Nagy L.G."/>
            <person name="Aury J.M."/>
            <person name="Wincker P."/>
            <person name="Grigoriev I.V."/>
            <person name="Bonfante P."/>
            <person name="Martin F.M."/>
        </authorList>
    </citation>
    <scope>NUCLEOTIDE SEQUENCE [LARGE SCALE GENOMIC DNA]</scope>
    <source>
        <strain evidence="4 5">ATCC MYA-4762</strain>
    </source>
</reference>
<dbReference type="InParanoid" id="A0A3N4LN84"/>
<keyword evidence="2" id="KW-0812">Transmembrane</keyword>
<dbReference type="PANTHER" id="PTHR40622">
    <property type="match status" value="1"/>
</dbReference>
<dbReference type="OrthoDB" id="5409353at2759"/>
<evidence type="ECO:0000256" key="3">
    <source>
        <dbReference type="SAM" id="SignalP"/>
    </source>
</evidence>
<feature type="region of interest" description="Disordered" evidence="1">
    <location>
        <begin position="292"/>
        <end position="339"/>
    </location>
</feature>
<feature type="region of interest" description="Disordered" evidence="1">
    <location>
        <begin position="254"/>
        <end position="278"/>
    </location>
</feature>
<dbReference type="Proteomes" id="UP000267821">
    <property type="component" value="Unassembled WGS sequence"/>
</dbReference>
<keyword evidence="2" id="KW-0472">Membrane</keyword>
<keyword evidence="5" id="KW-1185">Reference proteome</keyword>
<evidence type="ECO:0000313" key="5">
    <source>
        <dbReference type="Proteomes" id="UP000267821"/>
    </source>
</evidence>
<evidence type="ECO:0000256" key="1">
    <source>
        <dbReference type="SAM" id="MobiDB-lite"/>
    </source>
</evidence>
<feature type="compositionally biased region" description="Basic residues" evidence="1">
    <location>
        <begin position="302"/>
        <end position="313"/>
    </location>
</feature>
<protein>
    <submittedName>
        <fullName evidence="4">Uncharacterized protein</fullName>
    </submittedName>
</protein>
<dbReference type="PANTHER" id="PTHR40622:SF1">
    <property type="match status" value="1"/>
</dbReference>
<feature type="compositionally biased region" description="Basic and acidic residues" evidence="1">
    <location>
        <begin position="258"/>
        <end position="278"/>
    </location>
</feature>
<name>A0A3N4LN84_9PEZI</name>
<feature type="compositionally biased region" description="Basic residues" evidence="1">
    <location>
        <begin position="321"/>
        <end position="338"/>
    </location>
</feature>
<accession>A0A3N4LN84</accession>
<feature type="transmembrane region" description="Helical" evidence="2">
    <location>
        <begin position="349"/>
        <end position="382"/>
    </location>
</feature>
<evidence type="ECO:0000313" key="4">
    <source>
        <dbReference type="EMBL" id="RPB24344.1"/>
    </source>
</evidence>
<proteinExistence type="predicted"/>
<keyword evidence="3" id="KW-0732">Signal</keyword>
<feature type="signal peptide" evidence="3">
    <location>
        <begin position="1"/>
        <end position="19"/>
    </location>
</feature>
<evidence type="ECO:0000256" key="2">
    <source>
        <dbReference type="SAM" id="Phobius"/>
    </source>
</evidence>
<dbReference type="EMBL" id="ML121542">
    <property type="protein sequence ID" value="RPB24344.1"/>
    <property type="molecule type" value="Genomic_DNA"/>
</dbReference>
<keyword evidence="2" id="KW-1133">Transmembrane helix</keyword>
<feature type="chain" id="PRO_5018055581" evidence="3">
    <location>
        <begin position="20"/>
        <end position="437"/>
    </location>
</feature>
<gene>
    <name evidence="4" type="ORF">L211DRAFT_849070</name>
</gene>
<dbReference type="AlphaFoldDB" id="A0A3N4LN84"/>
<feature type="region of interest" description="Disordered" evidence="1">
    <location>
        <begin position="409"/>
        <end position="437"/>
    </location>
</feature>